<dbReference type="OrthoDB" id="58416at2759"/>
<name>A0A4Q2DLX2_9AGAR</name>
<comment type="caution">
    <text evidence="2">The sequence shown here is derived from an EMBL/GenBank/DDBJ whole genome shotgun (WGS) entry which is preliminary data.</text>
</comment>
<dbReference type="AlphaFoldDB" id="A0A4Q2DLX2"/>
<protein>
    <recommendedName>
        <fullName evidence="1">Hemerythrin-like domain-containing protein</fullName>
    </recommendedName>
</protein>
<dbReference type="STRING" id="2316362.A0A4Q2DLX2"/>
<dbReference type="InterPro" id="IPR053206">
    <property type="entry name" value="Dimeric_xanthone_biosynth"/>
</dbReference>
<evidence type="ECO:0000259" key="1">
    <source>
        <dbReference type="Pfam" id="PF01814"/>
    </source>
</evidence>
<organism evidence="2 3">
    <name type="scientific">Candolleomyces aberdarensis</name>
    <dbReference type="NCBI Taxonomy" id="2316362"/>
    <lineage>
        <taxon>Eukaryota</taxon>
        <taxon>Fungi</taxon>
        <taxon>Dikarya</taxon>
        <taxon>Basidiomycota</taxon>
        <taxon>Agaricomycotina</taxon>
        <taxon>Agaricomycetes</taxon>
        <taxon>Agaricomycetidae</taxon>
        <taxon>Agaricales</taxon>
        <taxon>Agaricineae</taxon>
        <taxon>Psathyrellaceae</taxon>
        <taxon>Candolleomyces</taxon>
    </lineage>
</organism>
<gene>
    <name evidence="2" type="ORF">EST38_g6083</name>
</gene>
<dbReference type="Pfam" id="PF01814">
    <property type="entry name" value="Hemerythrin"/>
    <property type="match status" value="1"/>
</dbReference>
<evidence type="ECO:0000313" key="3">
    <source>
        <dbReference type="Proteomes" id="UP000290288"/>
    </source>
</evidence>
<dbReference type="PANTHER" id="PTHR38048:SF2">
    <property type="entry name" value="HEMERYTHRIN-LIKE DOMAIN-CONTAINING PROTEIN"/>
    <property type="match status" value="1"/>
</dbReference>
<dbReference type="EMBL" id="SDEE01000184">
    <property type="protein sequence ID" value="RXW19765.1"/>
    <property type="molecule type" value="Genomic_DNA"/>
</dbReference>
<evidence type="ECO:0000313" key="2">
    <source>
        <dbReference type="EMBL" id="RXW19765.1"/>
    </source>
</evidence>
<sequence>MAATSASNHSSELTDAPWSPITLPSYPFLGKINEDPAAHLAGEMSVVHNVIIRSLNAIWHNATLVSAKDTPAFVGYALLVLTAIHSHHETEDKLMFPAFSGAGINMEENIEQHKAFHDGMEAFEKYFEQVKRRELLYDAVKTRELLKAFADPLVHHLHEEISTIQPEIMQRADRNVLDQFVKDLEAHLKEEGGFTTSIPFILTAHKAQEAPLWPPLPPVLRWLTKNVFSRVNASYWKFAPFTQSGEPRVYEP</sequence>
<dbReference type="PANTHER" id="PTHR38048">
    <property type="entry name" value="EXPRESSED PROTEIN"/>
    <property type="match status" value="1"/>
</dbReference>
<keyword evidence="3" id="KW-1185">Reference proteome</keyword>
<dbReference type="CDD" id="cd12108">
    <property type="entry name" value="Hr-like"/>
    <property type="match status" value="1"/>
</dbReference>
<reference evidence="2 3" key="1">
    <citation type="submission" date="2019-01" db="EMBL/GenBank/DDBJ databases">
        <title>Draft genome sequence of Psathyrella aberdarensis IHI B618.</title>
        <authorList>
            <person name="Buettner E."/>
            <person name="Kellner H."/>
        </authorList>
    </citation>
    <scope>NUCLEOTIDE SEQUENCE [LARGE SCALE GENOMIC DNA]</scope>
    <source>
        <strain evidence="2 3">IHI B618</strain>
    </source>
</reference>
<proteinExistence type="predicted"/>
<dbReference type="Gene3D" id="1.20.120.520">
    <property type="entry name" value="nmb1532 protein domain like"/>
    <property type="match status" value="1"/>
</dbReference>
<dbReference type="Proteomes" id="UP000290288">
    <property type="component" value="Unassembled WGS sequence"/>
</dbReference>
<accession>A0A4Q2DLX2</accession>
<feature type="domain" description="Hemerythrin-like" evidence="1">
    <location>
        <begin position="79"/>
        <end position="167"/>
    </location>
</feature>
<dbReference type="InterPro" id="IPR012312">
    <property type="entry name" value="Hemerythrin-like"/>
</dbReference>